<dbReference type="Proteomes" id="UP001501459">
    <property type="component" value="Unassembled WGS sequence"/>
</dbReference>
<organism evidence="2 3">
    <name type="scientific">Lentibacillus halophilus</name>
    <dbReference type="NCBI Taxonomy" id="295065"/>
    <lineage>
        <taxon>Bacteria</taxon>
        <taxon>Bacillati</taxon>
        <taxon>Bacillota</taxon>
        <taxon>Bacilli</taxon>
        <taxon>Bacillales</taxon>
        <taxon>Bacillaceae</taxon>
        <taxon>Lentibacillus</taxon>
    </lineage>
</organism>
<evidence type="ECO:0000313" key="2">
    <source>
        <dbReference type="EMBL" id="GAA0446570.1"/>
    </source>
</evidence>
<dbReference type="InterPro" id="IPR054467">
    <property type="entry name" value="YkoP-like_dom"/>
</dbReference>
<feature type="domain" description="YkoP-like" evidence="1">
    <location>
        <begin position="2"/>
        <end position="176"/>
    </location>
</feature>
<protein>
    <recommendedName>
        <fullName evidence="1">YkoP-like domain-containing protein</fullName>
    </recommendedName>
</protein>
<name>A0ABN0ZG58_9BACI</name>
<dbReference type="EMBL" id="BAAADM010000055">
    <property type="protein sequence ID" value="GAA0446570.1"/>
    <property type="molecule type" value="Genomic_DNA"/>
</dbReference>
<evidence type="ECO:0000259" key="1">
    <source>
        <dbReference type="Pfam" id="PF22790"/>
    </source>
</evidence>
<sequence>MKHYLLNVWRIIDPIYYNFTKLEYVTDHRDNKTIFRVRLTKYKGSNIVLGDGTSILKNDLLLKIHLHNARMIRELKKANSEMNRAVLIYHMIRNDLQCLSRYVQTHNRHHDIKAIIGITMLCKGTGRLGFETAPIRNTCYRFLKKASFLPISFIANASSRNPPVYLFMSKNRLLNQFNHFG</sequence>
<dbReference type="RefSeq" id="WP_343753831.1">
    <property type="nucleotide sequence ID" value="NZ_BAAADM010000055.1"/>
</dbReference>
<comment type="caution">
    <text evidence="2">The sequence shown here is derived from an EMBL/GenBank/DDBJ whole genome shotgun (WGS) entry which is preliminary data.</text>
</comment>
<accession>A0ABN0ZG58</accession>
<dbReference type="Pfam" id="PF22790">
    <property type="entry name" value="YkoP"/>
    <property type="match status" value="1"/>
</dbReference>
<reference evidence="2 3" key="1">
    <citation type="journal article" date="2019" name="Int. J. Syst. Evol. Microbiol.">
        <title>The Global Catalogue of Microorganisms (GCM) 10K type strain sequencing project: providing services to taxonomists for standard genome sequencing and annotation.</title>
        <authorList>
            <consortium name="The Broad Institute Genomics Platform"/>
            <consortium name="The Broad Institute Genome Sequencing Center for Infectious Disease"/>
            <person name="Wu L."/>
            <person name="Ma J."/>
        </authorList>
    </citation>
    <scope>NUCLEOTIDE SEQUENCE [LARGE SCALE GENOMIC DNA]</scope>
    <source>
        <strain evidence="2 3">JCM 12149</strain>
    </source>
</reference>
<proteinExistence type="predicted"/>
<evidence type="ECO:0000313" key="3">
    <source>
        <dbReference type="Proteomes" id="UP001501459"/>
    </source>
</evidence>
<gene>
    <name evidence="2" type="ORF">GCM10008983_25550</name>
</gene>
<keyword evidence="3" id="KW-1185">Reference proteome</keyword>